<keyword evidence="3" id="KW-1185">Reference proteome</keyword>
<evidence type="ECO:0000313" key="3">
    <source>
        <dbReference type="Proteomes" id="UP000248817"/>
    </source>
</evidence>
<gene>
    <name evidence="2" type="ORF">BP00DRAFT_84558</name>
</gene>
<feature type="region of interest" description="Disordered" evidence="1">
    <location>
        <begin position="69"/>
        <end position="91"/>
    </location>
</feature>
<sequence length="151" mass="16922">MSGFPRNLTGTSRARMTTSYISEVQKGPPTEFMTSLSGPAALARSSWGVWNFPFPCPLPPFFFLFPPREEEEEEERTAERRERGGGGGRVRPNRNLFGFSVLSHSIYGVPSFFYSFSSPCPKYTAGKTGSRYLNTFPFPFPFQCTTTSTSQ</sequence>
<name>A0A2V5IYR8_9EURO</name>
<accession>A0A2V5IYR8</accession>
<evidence type="ECO:0000313" key="2">
    <source>
        <dbReference type="EMBL" id="PYI34170.1"/>
    </source>
</evidence>
<proteinExistence type="predicted"/>
<protein>
    <submittedName>
        <fullName evidence="2">Uncharacterized protein</fullName>
    </submittedName>
</protein>
<evidence type="ECO:0000256" key="1">
    <source>
        <dbReference type="SAM" id="MobiDB-lite"/>
    </source>
</evidence>
<dbReference type="AlphaFoldDB" id="A0A2V5IYR8"/>
<dbReference type="EMBL" id="KZ825478">
    <property type="protein sequence ID" value="PYI34170.1"/>
    <property type="molecule type" value="Genomic_DNA"/>
</dbReference>
<dbReference type="Proteomes" id="UP000248817">
    <property type="component" value="Unassembled WGS sequence"/>
</dbReference>
<reference evidence="2 3" key="1">
    <citation type="submission" date="2018-02" db="EMBL/GenBank/DDBJ databases">
        <title>The genomes of Aspergillus section Nigri reveals drivers in fungal speciation.</title>
        <authorList>
            <consortium name="DOE Joint Genome Institute"/>
            <person name="Vesth T.C."/>
            <person name="Nybo J."/>
            <person name="Theobald S."/>
            <person name="Brandl J."/>
            <person name="Frisvad J.C."/>
            <person name="Nielsen K.F."/>
            <person name="Lyhne E.K."/>
            <person name="Kogle M.E."/>
            <person name="Kuo A."/>
            <person name="Riley R."/>
            <person name="Clum A."/>
            <person name="Nolan M."/>
            <person name="Lipzen A."/>
            <person name="Salamov A."/>
            <person name="Henrissat B."/>
            <person name="Wiebenga A."/>
            <person name="De vries R.P."/>
            <person name="Grigoriev I.V."/>
            <person name="Mortensen U.H."/>
            <person name="Andersen M.R."/>
            <person name="Baker S.E."/>
        </authorList>
    </citation>
    <scope>NUCLEOTIDE SEQUENCE [LARGE SCALE GENOMIC DNA]</scope>
    <source>
        <strain evidence="2 3">CBS 114.80</strain>
    </source>
</reference>
<organism evidence="2 3">
    <name type="scientific">Aspergillus indologenus CBS 114.80</name>
    <dbReference type="NCBI Taxonomy" id="1450541"/>
    <lineage>
        <taxon>Eukaryota</taxon>
        <taxon>Fungi</taxon>
        <taxon>Dikarya</taxon>
        <taxon>Ascomycota</taxon>
        <taxon>Pezizomycotina</taxon>
        <taxon>Eurotiomycetes</taxon>
        <taxon>Eurotiomycetidae</taxon>
        <taxon>Eurotiales</taxon>
        <taxon>Aspergillaceae</taxon>
        <taxon>Aspergillus</taxon>
        <taxon>Aspergillus subgen. Circumdati</taxon>
    </lineage>
</organism>